<proteinExistence type="inferred from homology"/>
<dbReference type="SUPFAM" id="SSF51338">
    <property type="entry name" value="Composite domain of metallo-dependent hydrolases"/>
    <property type="match status" value="1"/>
</dbReference>
<dbReference type="EMBL" id="JAPFQL010000026">
    <property type="protein sequence ID" value="MDC5697166.1"/>
    <property type="molecule type" value="Genomic_DNA"/>
</dbReference>
<dbReference type="Pfam" id="PF01979">
    <property type="entry name" value="Amidohydro_1"/>
    <property type="match status" value="1"/>
</dbReference>
<accession>A0ABT5GGY7</accession>
<dbReference type="SUPFAM" id="SSF51556">
    <property type="entry name" value="Metallo-dependent hydrolases"/>
    <property type="match status" value="1"/>
</dbReference>
<keyword evidence="3 5" id="KW-0378">Hydrolase</keyword>
<evidence type="ECO:0000259" key="6">
    <source>
        <dbReference type="Pfam" id="PF01979"/>
    </source>
</evidence>
<reference evidence="7 8" key="1">
    <citation type="submission" date="2022-11" db="EMBL/GenBank/DDBJ databases">
        <title>Anaerobic phenanthrene biodegradation by a DNRA strain PheN6.</title>
        <authorList>
            <person name="Zhang Z."/>
        </authorList>
    </citation>
    <scope>NUCLEOTIDE SEQUENCE [LARGE SCALE GENOMIC DNA]</scope>
    <source>
        <strain evidence="7 8">PheN6</strain>
    </source>
</reference>
<sequence>MTTTLHGPALVDGVVVTAEIAIDGDRIAAVRPVPPADPATPGSEPILGTMSAAYVDLHCHGGGGTAFTDLDPEAAAAAARHHHARGSTSLLASLVTMAPADLLRGVEILADLADDGLVDGIHLEGPWLAEARCGAHDPLLLRDADLHEVDRLLAAGRGHIRQVTVAPERDHGMDLVRHLHQSGVHAAVGHTTATFAQVRQAVDAGADLATHLFNGMDPWHHRTPGAVPALLRAAVHDGLTLELIADGVHLSDDTVRAVIDIVGPSRVAFVSDAMAAAGIGDGPYVLGGLSVVVSGGTARLATRPGEPEGSIAGGTSHVADLVARQVAAGLSLPYAAEPATSAPARLLGLADRGALRAGARADLVVLDPAARVTRVMRAGRWLHSS</sequence>
<evidence type="ECO:0000256" key="1">
    <source>
        <dbReference type="ARBA" id="ARBA00010716"/>
    </source>
</evidence>
<keyword evidence="8" id="KW-1185">Reference proteome</keyword>
<dbReference type="PANTHER" id="PTHR11113">
    <property type="entry name" value="N-ACETYLGLUCOSAMINE-6-PHOSPHATE DEACETYLASE"/>
    <property type="match status" value="1"/>
</dbReference>
<evidence type="ECO:0000313" key="8">
    <source>
        <dbReference type="Proteomes" id="UP001150259"/>
    </source>
</evidence>
<dbReference type="PIRSF" id="PIRSF038994">
    <property type="entry name" value="NagA"/>
    <property type="match status" value="1"/>
</dbReference>
<dbReference type="InterPro" id="IPR006680">
    <property type="entry name" value="Amidohydro-rel"/>
</dbReference>
<evidence type="ECO:0000256" key="3">
    <source>
        <dbReference type="ARBA" id="ARBA00022801"/>
    </source>
</evidence>
<evidence type="ECO:0000313" key="7">
    <source>
        <dbReference type="EMBL" id="MDC5697166.1"/>
    </source>
</evidence>
<dbReference type="InterPro" id="IPR003764">
    <property type="entry name" value="GlcNAc_6-P_deAcase"/>
</dbReference>
<organism evidence="7 8">
    <name type="scientific">Intrasporangium calvum</name>
    <dbReference type="NCBI Taxonomy" id="53358"/>
    <lineage>
        <taxon>Bacteria</taxon>
        <taxon>Bacillati</taxon>
        <taxon>Actinomycetota</taxon>
        <taxon>Actinomycetes</taxon>
        <taxon>Micrococcales</taxon>
        <taxon>Intrasporangiaceae</taxon>
        <taxon>Intrasporangium</taxon>
    </lineage>
</organism>
<comment type="similarity">
    <text evidence="1 5">Belongs to the metallo-dependent hydrolases superfamily. NagA family.</text>
</comment>
<evidence type="ECO:0000256" key="2">
    <source>
        <dbReference type="ARBA" id="ARBA00022723"/>
    </source>
</evidence>
<keyword evidence="2" id="KW-0479">Metal-binding</keyword>
<comment type="caution">
    <text evidence="7">The sequence shown here is derived from an EMBL/GenBank/DDBJ whole genome shotgun (WGS) entry which is preliminary data.</text>
</comment>
<dbReference type="InterPro" id="IPR032466">
    <property type="entry name" value="Metal_Hydrolase"/>
</dbReference>
<evidence type="ECO:0000256" key="4">
    <source>
        <dbReference type="ARBA" id="ARBA00023277"/>
    </source>
</evidence>
<gene>
    <name evidence="7" type="ORF">OO014_07835</name>
</gene>
<protein>
    <submittedName>
        <fullName evidence="7">Amidohydrolase family protein</fullName>
    </submittedName>
</protein>
<dbReference type="Gene3D" id="2.30.40.10">
    <property type="entry name" value="Urease, subunit C, domain 1"/>
    <property type="match status" value="1"/>
</dbReference>
<dbReference type="PANTHER" id="PTHR11113:SF14">
    <property type="entry name" value="N-ACETYLGLUCOSAMINE-6-PHOSPHATE DEACETYLASE"/>
    <property type="match status" value="1"/>
</dbReference>
<feature type="domain" description="Amidohydrolase-related" evidence="6">
    <location>
        <begin position="50"/>
        <end position="381"/>
    </location>
</feature>
<keyword evidence="4 5" id="KW-0119">Carbohydrate metabolism</keyword>
<dbReference type="Proteomes" id="UP001150259">
    <property type="component" value="Unassembled WGS sequence"/>
</dbReference>
<dbReference type="RefSeq" id="WP_272461741.1">
    <property type="nucleotide sequence ID" value="NZ_JAPFQL010000026.1"/>
</dbReference>
<dbReference type="InterPro" id="IPR011059">
    <property type="entry name" value="Metal-dep_hydrolase_composite"/>
</dbReference>
<name>A0ABT5GGY7_9MICO</name>
<dbReference type="Gene3D" id="3.20.20.140">
    <property type="entry name" value="Metal-dependent hydrolases"/>
    <property type="match status" value="1"/>
</dbReference>
<evidence type="ECO:0000256" key="5">
    <source>
        <dbReference type="PIRNR" id="PIRNR038994"/>
    </source>
</evidence>